<feature type="compositionally biased region" description="Pro residues" evidence="10">
    <location>
        <begin position="87"/>
        <end position="101"/>
    </location>
</feature>
<gene>
    <name evidence="12" type="ORF">PYW07_006792</name>
</gene>
<comment type="caution">
    <text evidence="12">The sequence shown here is derived from an EMBL/GenBank/DDBJ whole genome shotgun (WGS) entry which is preliminary data.</text>
</comment>
<dbReference type="Gene3D" id="3.90.530.10">
    <property type="entry name" value="XPA C-terminal domain"/>
    <property type="match status" value="1"/>
</dbReference>
<dbReference type="SUPFAM" id="SSF57716">
    <property type="entry name" value="Glucocorticoid receptor-like (DNA-binding domain)"/>
    <property type="match status" value="1"/>
</dbReference>
<evidence type="ECO:0000256" key="5">
    <source>
        <dbReference type="ARBA" id="ARBA00022771"/>
    </source>
</evidence>
<dbReference type="NCBIfam" id="TIGR00598">
    <property type="entry name" value="rad14"/>
    <property type="match status" value="1"/>
</dbReference>
<dbReference type="PANTHER" id="PTHR10142">
    <property type="entry name" value="DNA REPAIR PROTEIN COMPLEMENTING XP-A CELLS"/>
    <property type="match status" value="1"/>
</dbReference>
<dbReference type="GO" id="GO:0000715">
    <property type="term" value="P:nucleotide-excision repair, DNA damage recognition"/>
    <property type="evidence" value="ECO:0007669"/>
    <property type="project" value="TreeGrafter"/>
</dbReference>
<dbReference type="InterPro" id="IPR022656">
    <property type="entry name" value="XPA_C"/>
</dbReference>
<evidence type="ECO:0000256" key="10">
    <source>
        <dbReference type="SAM" id="MobiDB-lite"/>
    </source>
</evidence>
<dbReference type="PANTHER" id="PTHR10142:SF0">
    <property type="entry name" value="DNA REPAIR PROTEIN COMPLEMENTING XP-A CELLS"/>
    <property type="match status" value="1"/>
</dbReference>
<name>A0AAD7Z2W2_MYTSE</name>
<dbReference type="GO" id="GO:1901255">
    <property type="term" value="P:nucleotide-excision repair involved in interstrand cross-link repair"/>
    <property type="evidence" value="ECO:0007669"/>
    <property type="project" value="TreeGrafter"/>
</dbReference>
<dbReference type="EMBL" id="JARGEI010000002">
    <property type="protein sequence ID" value="KAJ8735172.1"/>
    <property type="molecule type" value="Genomic_DNA"/>
</dbReference>
<comment type="similarity">
    <text evidence="2">Belongs to the XPA family.</text>
</comment>
<evidence type="ECO:0000256" key="8">
    <source>
        <dbReference type="ARBA" id="ARBA00023204"/>
    </source>
</evidence>
<evidence type="ECO:0000256" key="4">
    <source>
        <dbReference type="ARBA" id="ARBA00022763"/>
    </source>
</evidence>
<dbReference type="CDD" id="cd21076">
    <property type="entry name" value="DBD_XPA"/>
    <property type="match status" value="1"/>
</dbReference>
<evidence type="ECO:0000256" key="1">
    <source>
        <dbReference type="ARBA" id="ARBA00004123"/>
    </source>
</evidence>
<dbReference type="InterPro" id="IPR037129">
    <property type="entry name" value="XPA_sf"/>
</dbReference>
<dbReference type="SUPFAM" id="SSF46955">
    <property type="entry name" value="Putative DNA-binding domain"/>
    <property type="match status" value="1"/>
</dbReference>
<keyword evidence="4" id="KW-0227">DNA damage</keyword>
<dbReference type="GO" id="GO:0006284">
    <property type="term" value="P:base-excision repair"/>
    <property type="evidence" value="ECO:0007669"/>
    <property type="project" value="TreeGrafter"/>
</dbReference>
<keyword evidence="9" id="KW-0539">Nucleus</keyword>
<dbReference type="Pfam" id="PF01286">
    <property type="entry name" value="XPA_N"/>
    <property type="match status" value="1"/>
</dbReference>
<reference evidence="12" key="1">
    <citation type="submission" date="2023-03" db="EMBL/GenBank/DDBJ databases">
        <title>Chromosome-level genomes of two armyworms, Mythimna separata and Mythimna loreyi, provide insights into the biosynthesis and reception of sex pheromones.</title>
        <authorList>
            <person name="Zhao H."/>
        </authorList>
    </citation>
    <scope>NUCLEOTIDE SEQUENCE</scope>
    <source>
        <strain evidence="12">BeijingLab</strain>
        <tissue evidence="12">Pupa</tissue>
    </source>
</reference>
<evidence type="ECO:0000256" key="7">
    <source>
        <dbReference type="ARBA" id="ARBA00023125"/>
    </source>
</evidence>
<feature type="domain" description="XPA C-terminal" evidence="11">
    <location>
        <begin position="141"/>
        <end position="191"/>
    </location>
</feature>
<keyword evidence="5" id="KW-0863">Zinc-finger</keyword>
<feature type="compositionally biased region" description="Polar residues" evidence="10">
    <location>
        <begin position="1"/>
        <end position="17"/>
    </location>
</feature>
<evidence type="ECO:0000313" key="13">
    <source>
        <dbReference type="Proteomes" id="UP001231518"/>
    </source>
</evidence>
<dbReference type="InterPro" id="IPR022652">
    <property type="entry name" value="Znf_XPA_CS"/>
</dbReference>
<dbReference type="GO" id="GO:0000110">
    <property type="term" value="C:nucleotide-excision repair factor 1 complex"/>
    <property type="evidence" value="ECO:0007669"/>
    <property type="project" value="TreeGrafter"/>
</dbReference>
<keyword evidence="3" id="KW-0479">Metal-binding</keyword>
<proteinExistence type="inferred from homology"/>
<evidence type="ECO:0000256" key="2">
    <source>
        <dbReference type="ARBA" id="ARBA00005548"/>
    </source>
</evidence>
<organism evidence="12 13">
    <name type="scientific">Mythimna separata</name>
    <name type="common">Oriental armyworm</name>
    <name type="synonym">Pseudaletia separata</name>
    <dbReference type="NCBI Taxonomy" id="271217"/>
    <lineage>
        <taxon>Eukaryota</taxon>
        <taxon>Metazoa</taxon>
        <taxon>Ecdysozoa</taxon>
        <taxon>Arthropoda</taxon>
        <taxon>Hexapoda</taxon>
        <taxon>Insecta</taxon>
        <taxon>Pterygota</taxon>
        <taxon>Neoptera</taxon>
        <taxon>Endopterygota</taxon>
        <taxon>Lepidoptera</taxon>
        <taxon>Glossata</taxon>
        <taxon>Ditrysia</taxon>
        <taxon>Noctuoidea</taxon>
        <taxon>Noctuidae</taxon>
        <taxon>Noctuinae</taxon>
        <taxon>Hadenini</taxon>
        <taxon>Mythimna</taxon>
    </lineage>
</organism>
<feature type="region of interest" description="Disordered" evidence="10">
    <location>
        <begin position="1"/>
        <end position="36"/>
    </location>
</feature>
<dbReference type="GO" id="GO:0003684">
    <property type="term" value="F:damaged DNA binding"/>
    <property type="evidence" value="ECO:0007669"/>
    <property type="project" value="InterPro"/>
</dbReference>
<keyword evidence="13" id="KW-1185">Reference proteome</keyword>
<evidence type="ECO:0000259" key="11">
    <source>
        <dbReference type="Pfam" id="PF05181"/>
    </source>
</evidence>
<feature type="region of interest" description="Disordered" evidence="10">
    <location>
        <begin position="58"/>
        <end position="106"/>
    </location>
</feature>
<keyword evidence="8" id="KW-0234">DNA repair</keyword>
<dbReference type="InterPro" id="IPR009061">
    <property type="entry name" value="DNA-bd_dom_put_sf"/>
</dbReference>
<protein>
    <recommendedName>
        <fullName evidence="11">XPA C-terminal domain-containing protein</fullName>
    </recommendedName>
</protein>
<evidence type="ECO:0000313" key="12">
    <source>
        <dbReference type="EMBL" id="KAJ8735172.1"/>
    </source>
</evidence>
<dbReference type="GO" id="GO:0070914">
    <property type="term" value="P:UV-damage excision repair"/>
    <property type="evidence" value="ECO:0007669"/>
    <property type="project" value="TreeGrafter"/>
</dbReference>
<evidence type="ECO:0000256" key="3">
    <source>
        <dbReference type="ARBA" id="ARBA00022723"/>
    </source>
</evidence>
<dbReference type="AlphaFoldDB" id="A0AAD7Z2W2"/>
<dbReference type="Pfam" id="PF05181">
    <property type="entry name" value="XPA_C"/>
    <property type="match status" value="1"/>
</dbReference>
<feature type="compositionally biased region" description="Basic and acidic residues" evidence="10">
    <location>
        <begin position="206"/>
        <end position="217"/>
    </location>
</feature>
<dbReference type="InterPro" id="IPR000465">
    <property type="entry name" value="XPA/RAD14"/>
</dbReference>
<keyword evidence="7" id="KW-0238">DNA-binding</keyword>
<accession>A0AAD7Z2W2</accession>
<evidence type="ECO:0000256" key="9">
    <source>
        <dbReference type="ARBA" id="ARBA00023242"/>
    </source>
</evidence>
<sequence length="278" mass="31464">MAFTETSNVFDQDTMASVETKEVSHTEGDAAAATAQQLSAAQRARIERNRLLARQRREARLVQRPTEARAAPPPADSGGGFLLDEPAPAPPPRARAPPAPIQDPAERPSCLDCEQRFPQSYLFDTFGYNVCDECRDDDGAHELITRTEAKNTYLLKDCDLDLRPPLLRFVRRRNPHGSRLGDMRLYLRAQVEARAHEAWGSAEELQAERSRREEARARSKHTATARRLRALRMDVRSSLFAAKRATHEHEFGAEQYDADRDQYSRTCACGHVETYEKM</sequence>
<dbReference type="Proteomes" id="UP001231518">
    <property type="component" value="Chromosome 2"/>
</dbReference>
<feature type="compositionally biased region" description="Basic and acidic residues" evidence="10">
    <location>
        <begin position="19"/>
        <end position="28"/>
    </location>
</feature>
<dbReference type="GO" id="GO:0008270">
    <property type="term" value="F:zinc ion binding"/>
    <property type="evidence" value="ECO:0007669"/>
    <property type="project" value="UniProtKB-KW"/>
</dbReference>
<keyword evidence="6" id="KW-0862">Zinc</keyword>
<evidence type="ECO:0000256" key="6">
    <source>
        <dbReference type="ARBA" id="ARBA00022833"/>
    </source>
</evidence>
<feature type="region of interest" description="Disordered" evidence="10">
    <location>
        <begin position="202"/>
        <end position="223"/>
    </location>
</feature>
<comment type="subcellular location">
    <subcellularLocation>
        <location evidence="1">Nucleus</location>
    </subcellularLocation>
</comment>